<protein>
    <submittedName>
        <fullName evidence="2">Uncharacterized protein</fullName>
    </submittedName>
</protein>
<gene>
    <name evidence="1" type="ORF">BECKFM1743A_GA0114220_108343</name>
    <name evidence="2" type="ORF">BECKFM1743B_GA0114221_107882</name>
</gene>
<proteinExistence type="predicted"/>
<accession>A0A450WWR4</accession>
<evidence type="ECO:0000313" key="2">
    <source>
        <dbReference type="EMBL" id="VFK21457.1"/>
    </source>
</evidence>
<evidence type="ECO:0000313" key="1">
    <source>
        <dbReference type="EMBL" id="VFJ75433.1"/>
    </source>
</evidence>
<sequence>MTTLYAWNTARPGFCSLSECTRGAPIPPYKRLRHPTGNNYPTLLAYLSQILVQLLCCNDNVRRDGIECEGPP</sequence>
<name>A0A450WWR4_9GAMM</name>
<organism evidence="2">
    <name type="scientific">Candidatus Kentrum sp. FM</name>
    <dbReference type="NCBI Taxonomy" id="2126340"/>
    <lineage>
        <taxon>Bacteria</taxon>
        <taxon>Pseudomonadati</taxon>
        <taxon>Pseudomonadota</taxon>
        <taxon>Gammaproteobacteria</taxon>
        <taxon>Candidatus Kentrum</taxon>
    </lineage>
</organism>
<dbReference type="EMBL" id="CAADFL010000788">
    <property type="protein sequence ID" value="VFK21457.1"/>
    <property type="molecule type" value="Genomic_DNA"/>
</dbReference>
<reference evidence="2" key="1">
    <citation type="submission" date="2019-02" db="EMBL/GenBank/DDBJ databases">
        <authorList>
            <person name="Gruber-Vodicka R. H."/>
            <person name="Seah K. B. B."/>
        </authorList>
    </citation>
    <scope>NUCLEOTIDE SEQUENCE</scope>
    <source>
        <strain evidence="1">BECK_BZ163</strain>
        <strain evidence="2">BECK_BZ164</strain>
    </source>
</reference>
<dbReference type="EMBL" id="CAADEZ010000834">
    <property type="protein sequence ID" value="VFJ75433.1"/>
    <property type="molecule type" value="Genomic_DNA"/>
</dbReference>
<dbReference type="AlphaFoldDB" id="A0A450WWR4"/>